<name>A0A914Z1M6_9BILA</name>
<evidence type="ECO:0000313" key="1">
    <source>
        <dbReference type="Proteomes" id="UP000887577"/>
    </source>
</evidence>
<keyword evidence="1" id="KW-1185">Reference proteome</keyword>
<organism evidence="1 2">
    <name type="scientific">Panagrolaimus superbus</name>
    <dbReference type="NCBI Taxonomy" id="310955"/>
    <lineage>
        <taxon>Eukaryota</taxon>
        <taxon>Metazoa</taxon>
        <taxon>Ecdysozoa</taxon>
        <taxon>Nematoda</taxon>
        <taxon>Chromadorea</taxon>
        <taxon>Rhabditida</taxon>
        <taxon>Tylenchina</taxon>
        <taxon>Panagrolaimomorpha</taxon>
        <taxon>Panagrolaimoidea</taxon>
        <taxon>Panagrolaimidae</taxon>
        <taxon>Panagrolaimus</taxon>
    </lineage>
</organism>
<protein>
    <submittedName>
        <fullName evidence="2">Uncharacterized protein</fullName>
    </submittedName>
</protein>
<proteinExistence type="predicted"/>
<dbReference type="WBParaSite" id="PSU_v2.g5795.t1">
    <property type="protein sequence ID" value="PSU_v2.g5795.t1"/>
    <property type="gene ID" value="PSU_v2.g5795"/>
</dbReference>
<accession>A0A914Z1M6</accession>
<reference evidence="2" key="1">
    <citation type="submission" date="2022-11" db="UniProtKB">
        <authorList>
            <consortium name="WormBaseParasite"/>
        </authorList>
    </citation>
    <scope>IDENTIFICATION</scope>
</reference>
<dbReference type="Proteomes" id="UP000887577">
    <property type="component" value="Unplaced"/>
</dbReference>
<sequence length="152" mass="18154">MAFLDIWDKITSNNSKRIYNKMNSNNDNFCVGDKELHERAAAYLYDECMDKCNMKEMNQVACLLMLMINGRVKCDKEKKKNMLLFLKKFVIFSRSFTDEQCKGMSYPINLLCLIYRNNDYLRELSLERPLIPLDTEFHYLKKIITDAHHRYL</sequence>
<evidence type="ECO:0000313" key="2">
    <source>
        <dbReference type="WBParaSite" id="PSU_v2.g5795.t1"/>
    </source>
</evidence>
<dbReference type="AlphaFoldDB" id="A0A914Z1M6"/>